<feature type="domain" description="Multidrug resistance protein MdtA-like C-terminal permuted SH3" evidence="8">
    <location>
        <begin position="297"/>
        <end position="356"/>
    </location>
</feature>
<evidence type="ECO:0000313" key="9">
    <source>
        <dbReference type="EMBL" id="MEN7536160.1"/>
    </source>
</evidence>
<feature type="region of interest" description="Disordered" evidence="3">
    <location>
        <begin position="365"/>
        <end position="385"/>
    </location>
</feature>
<comment type="similarity">
    <text evidence="2">Belongs to the membrane fusion protein (MFP) (TC 8.A.1) family.</text>
</comment>
<dbReference type="Pfam" id="PF25967">
    <property type="entry name" value="RND-MFP_C"/>
    <property type="match status" value="1"/>
</dbReference>
<gene>
    <name evidence="9" type="ORF">ABDJ38_03105</name>
</gene>
<dbReference type="Pfam" id="PF25944">
    <property type="entry name" value="Beta-barrel_RND"/>
    <property type="match status" value="1"/>
</dbReference>
<dbReference type="Pfam" id="PF25917">
    <property type="entry name" value="BSH_RND"/>
    <property type="match status" value="1"/>
</dbReference>
<evidence type="ECO:0000259" key="8">
    <source>
        <dbReference type="Pfam" id="PF25967"/>
    </source>
</evidence>
<evidence type="ECO:0000256" key="4">
    <source>
        <dbReference type="SAM" id="SignalP"/>
    </source>
</evidence>
<protein>
    <submittedName>
        <fullName evidence="9">Efflux RND transporter periplasmic adaptor subunit</fullName>
    </submittedName>
</protein>
<dbReference type="PANTHER" id="PTHR30158">
    <property type="entry name" value="ACRA/E-RELATED COMPONENT OF DRUG EFFLUX TRANSPORTER"/>
    <property type="match status" value="1"/>
</dbReference>
<dbReference type="NCBIfam" id="TIGR01730">
    <property type="entry name" value="RND_mfp"/>
    <property type="match status" value="1"/>
</dbReference>
<dbReference type="PROSITE" id="PS51257">
    <property type="entry name" value="PROKAR_LIPOPROTEIN"/>
    <property type="match status" value="1"/>
</dbReference>
<feature type="chain" id="PRO_5047221787" evidence="4">
    <location>
        <begin position="21"/>
        <end position="385"/>
    </location>
</feature>
<reference evidence="9 10" key="1">
    <citation type="submission" date="2024-05" db="EMBL/GenBank/DDBJ databases">
        <authorList>
            <person name="Park S."/>
        </authorList>
    </citation>
    <scope>NUCLEOTIDE SEQUENCE [LARGE SCALE GENOMIC DNA]</scope>
    <source>
        <strain evidence="9 10">DGU5</strain>
    </source>
</reference>
<dbReference type="Gene3D" id="2.40.420.20">
    <property type="match status" value="1"/>
</dbReference>
<evidence type="ECO:0000313" key="10">
    <source>
        <dbReference type="Proteomes" id="UP001484535"/>
    </source>
</evidence>
<feature type="domain" description="Multidrug resistance protein MdtA-like alpha-helical hairpin" evidence="5">
    <location>
        <begin position="95"/>
        <end position="164"/>
    </location>
</feature>
<dbReference type="PANTHER" id="PTHR30158:SF3">
    <property type="entry name" value="MULTIDRUG EFFLUX PUMP SUBUNIT ACRA-RELATED"/>
    <property type="match status" value="1"/>
</dbReference>
<evidence type="ECO:0000259" key="6">
    <source>
        <dbReference type="Pfam" id="PF25917"/>
    </source>
</evidence>
<dbReference type="InterPro" id="IPR058625">
    <property type="entry name" value="MdtA-like_BSH"/>
</dbReference>
<evidence type="ECO:0000256" key="2">
    <source>
        <dbReference type="ARBA" id="ARBA00009477"/>
    </source>
</evidence>
<dbReference type="InterPro" id="IPR006143">
    <property type="entry name" value="RND_pump_MFP"/>
</dbReference>
<name>A0ABV0CTF6_9SPHN</name>
<keyword evidence="4" id="KW-0732">Signal</keyword>
<comment type="caution">
    <text evidence="9">The sequence shown here is derived from an EMBL/GenBank/DDBJ whole genome shotgun (WGS) entry which is preliminary data.</text>
</comment>
<feature type="signal peptide" evidence="4">
    <location>
        <begin position="1"/>
        <end position="20"/>
    </location>
</feature>
<feature type="domain" description="Multidrug resistance protein MdtA-like beta-barrel" evidence="7">
    <location>
        <begin position="202"/>
        <end position="291"/>
    </location>
</feature>
<evidence type="ECO:0000256" key="3">
    <source>
        <dbReference type="SAM" id="MobiDB-lite"/>
    </source>
</evidence>
<dbReference type="Proteomes" id="UP001484535">
    <property type="component" value="Unassembled WGS sequence"/>
</dbReference>
<dbReference type="InterPro" id="IPR058624">
    <property type="entry name" value="MdtA-like_HH"/>
</dbReference>
<dbReference type="SUPFAM" id="SSF111369">
    <property type="entry name" value="HlyD-like secretion proteins"/>
    <property type="match status" value="1"/>
</dbReference>
<accession>A0ABV0CTF6</accession>
<evidence type="ECO:0000256" key="1">
    <source>
        <dbReference type="ARBA" id="ARBA00004196"/>
    </source>
</evidence>
<dbReference type="EMBL" id="JBDLBR010000001">
    <property type="protein sequence ID" value="MEN7536160.1"/>
    <property type="molecule type" value="Genomic_DNA"/>
</dbReference>
<evidence type="ECO:0000259" key="7">
    <source>
        <dbReference type="Pfam" id="PF25944"/>
    </source>
</evidence>
<organism evidence="9 10">
    <name type="scientific">Aurantiacibacter flavus</name>
    <dbReference type="NCBI Taxonomy" id="3145232"/>
    <lineage>
        <taxon>Bacteria</taxon>
        <taxon>Pseudomonadati</taxon>
        <taxon>Pseudomonadota</taxon>
        <taxon>Alphaproteobacteria</taxon>
        <taxon>Sphingomonadales</taxon>
        <taxon>Erythrobacteraceae</taxon>
        <taxon>Aurantiacibacter</taxon>
    </lineage>
</organism>
<proteinExistence type="inferred from homology"/>
<sequence length="385" mass="40745">MRALKIVIPLLLLSACGGEAEQPAPQPLPVETVTIDGQAIPNVIELPGRVTAVRKSEVRARVTGILEQQLLEDGSYVREGQPLFRIDPRELRASLAQTQASLQRAQATAANARAVVERYRPLVEENAISRQEFDAAVATSRAADADVAQIRAQVQAASLQLGYTTVRAPISGRAGRAQVTEGALVSATEATLLTTIEQIDQVYVVFSNSAQDVLSVRRSLADGSLVLAEGGRVPVTLTMSDGSDYPIPGTIDFLDQSVNEATGTVELRARFANPEGILLPGQFVRVRVEAGRYADGIAVPQVAVTMTETGGTVFVIDEEGMAQVRQIKLGAMFDGNWIVESGLQEGDRVITNNIQKLRAGMPVSVASSTPAPASGTAAPAAVQAN</sequence>
<keyword evidence="10" id="KW-1185">Reference proteome</keyword>
<dbReference type="RefSeq" id="WP_346783611.1">
    <property type="nucleotide sequence ID" value="NZ_JBDLBR010000001.1"/>
</dbReference>
<dbReference type="InterPro" id="IPR058626">
    <property type="entry name" value="MdtA-like_b-barrel"/>
</dbReference>
<dbReference type="Pfam" id="PF25876">
    <property type="entry name" value="HH_MFP_RND"/>
    <property type="match status" value="1"/>
</dbReference>
<dbReference type="InterPro" id="IPR058627">
    <property type="entry name" value="MdtA-like_C"/>
</dbReference>
<feature type="domain" description="Multidrug resistance protein MdtA-like barrel-sandwich hybrid" evidence="6">
    <location>
        <begin position="54"/>
        <end position="196"/>
    </location>
</feature>
<evidence type="ECO:0000259" key="5">
    <source>
        <dbReference type="Pfam" id="PF25876"/>
    </source>
</evidence>
<comment type="subcellular location">
    <subcellularLocation>
        <location evidence="1">Cell envelope</location>
    </subcellularLocation>
</comment>
<dbReference type="Gene3D" id="2.40.30.170">
    <property type="match status" value="1"/>
</dbReference>
<dbReference type="Gene3D" id="1.10.287.470">
    <property type="entry name" value="Helix hairpin bin"/>
    <property type="match status" value="1"/>
</dbReference>
<dbReference type="Gene3D" id="2.40.50.100">
    <property type="match status" value="1"/>
</dbReference>